<gene>
    <name evidence="5" type="ORF">EV698_1908</name>
</gene>
<dbReference type="InterPro" id="IPR036291">
    <property type="entry name" value="NAD(P)-bd_dom_sf"/>
</dbReference>
<dbReference type="PANTHER" id="PTHR43318">
    <property type="entry name" value="UDP-N-ACETYLGLUCOSAMINE 4,6-DEHYDRATASE"/>
    <property type="match status" value="1"/>
</dbReference>
<evidence type="ECO:0000313" key="6">
    <source>
        <dbReference type="Proteomes" id="UP000292298"/>
    </source>
</evidence>
<comment type="caution">
    <text evidence="5">The sequence shown here is derived from an EMBL/GenBank/DDBJ whole genome shotgun (WGS) entry which is preliminary data.</text>
</comment>
<evidence type="ECO:0000256" key="3">
    <source>
        <dbReference type="SAM" id="Phobius"/>
    </source>
</evidence>
<dbReference type="CDD" id="cd05237">
    <property type="entry name" value="UDP_invert_4-6DH_SDR_e"/>
    <property type="match status" value="1"/>
</dbReference>
<dbReference type="Pfam" id="PF02719">
    <property type="entry name" value="Polysacc_synt_2"/>
    <property type="match status" value="1"/>
</dbReference>
<evidence type="ECO:0000256" key="2">
    <source>
        <dbReference type="SAM" id="MobiDB-lite"/>
    </source>
</evidence>
<dbReference type="InterPro" id="IPR029063">
    <property type="entry name" value="SAM-dependent_MTases_sf"/>
</dbReference>
<sequence>MASYRMFSKLVGLKRPYKQAIMLVADFLLMAIVVWAAFALRLGDGLSSQFTGHWYLALLLPAVSLPIFYLVGLYNAMVRFMGPVEVWAVIRGVTASTLVFVGMYLALGPQAIPRTTITIYWLIGLLLIGGSRFLVRARYQAYIKQYSPREPVAIYGAGAAGRQLALSLLSTREYEPVAFLDDNHGLIGTVIQGVEVCSPETLPELIRDEHLKHVLLAMPSATRARRRAIVESLENQPVHVRSIPAMGALVGGTARIEDIREVDIEDILGRDPVTPDDRLLRRCITDRSVMVTGAGGSIGAELCRQIIALQPRRLILFERSEPALYHIERELRGLLAANENADVELIACMGSVSHQSRLEAVMRDYAVHTVYHAAAYKHVPLVEANPLEGLRNNSFGTWRAALAARATGVEHFVLVSTDKAVRPTNVMGATKRLAELLLQALAAADAQALANRLPPANGQTTFSMVRFGNVLNSSGSVVPLFRQQIRAGGPVTVTHSEVTRYFMTIPEAASLVIQAGSMAEGGEVFVLDMGEPVRITDLARRLIQLSGYSVRDHRNPDGDIAIEYIGLRPGEKLYEELLLGENCAGTHHPMIQQAREEFLAFPAMMARLDELDDASRAQDAPRAEQILTQCVAGFERPGGEASTALVETDDGPAAVPELRVVPDPPRSTH</sequence>
<proteinExistence type="inferred from homology"/>
<evidence type="ECO:0000259" key="4">
    <source>
        <dbReference type="Pfam" id="PF02719"/>
    </source>
</evidence>
<keyword evidence="3" id="KW-0812">Transmembrane</keyword>
<organism evidence="5 6">
    <name type="scientific">Spiribacter vilamensis</name>
    <dbReference type="NCBI Taxonomy" id="531306"/>
    <lineage>
        <taxon>Bacteria</taxon>
        <taxon>Pseudomonadati</taxon>
        <taxon>Pseudomonadota</taxon>
        <taxon>Gammaproteobacteria</taxon>
        <taxon>Chromatiales</taxon>
        <taxon>Ectothiorhodospiraceae</taxon>
        <taxon>Spiribacter</taxon>
    </lineage>
</organism>
<dbReference type="Gene3D" id="3.40.50.720">
    <property type="entry name" value="NAD(P)-binding Rossmann-like Domain"/>
    <property type="match status" value="2"/>
</dbReference>
<name>A0A4Q8D2P2_9GAMM</name>
<comment type="similarity">
    <text evidence="1">Belongs to the polysaccharide synthase family.</text>
</comment>
<keyword evidence="6" id="KW-1185">Reference proteome</keyword>
<keyword evidence="3" id="KW-1133">Transmembrane helix</keyword>
<feature type="transmembrane region" description="Helical" evidence="3">
    <location>
        <begin position="86"/>
        <end position="107"/>
    </location>
</feature>
<dbReference type="SUPFAM" id="SSF53335">
    <property type="entry name" value="S-adenosyl-L-methionine-dependent methyltransferases"/>
    <property type="match status" value="1"/>
</dbReference>
<dbReference type="EMBL" id="SHLI01000001">
    <property type="protein sequence ID" value="RZU99614.1"/>
    <property type="molecule type" value="Genomic_DNA"/>
</dbReference>
<dbReference type="InterPro" id="IPR003869">
    <property type="entry name" value="Polysac_CapD-like"/>
</dbReference>
<feature type="transmembrane region" description="Helical" evidence="3">
    <location>
        <begin position="119"/>
        <end position="135"/>
    </location>
</feature>
<feature type="transmembrane region" description="Helical" evidence="3">
    <location>
        <begin position="54"/>
        <end position="74"/>
    </location>
</feature>
<feature type="domain" description="Polysaccharide biosynthesis protein CapD-like" evidence="4">
    <location>
        <begin position="289"/>
        <end position="594"/>
    </location>
</feature>
<reference evidence="5 6" key="1">
    <citation type="submission" date="2019-02" db="EMBL/GenBank/DDBJ databases">
        <title>Genomic Encyclopedia of Type Strains, Phase IV (KMG-IV): sequencing the most valuable type-strain genomes for metagenomic binning, comparative biology and taxonomic classification.</title>
        <authorList>
            <person name="Goeker M."/>
        </authorList>
    </citation>
    <scope>NUCLEOTIDE SEQUENCE [LARGE SCALE GENOMIC DNA]</scope>
    <source>
        <strain evidence="5 6">DSM 21056</strain>
    </source>
</reference>
<feature type="region of interest" description="Disordered" evidence="2">
    <location>
        <begin position="638"/>
        <end position="669"/>
    </location>
</feature>
<dbReference type="SUPFAM" id="SSF51735">
    <property type="entry name" value="NAD(P)-binding Rossmann-fold domains"/>
    <property type="match status" value="1"/>
</dbReference>
<dbReference type="PANTHER" id="PTHR43318:SF1">
    <property type="entry name" value="POLYSACCHARIDE BIOSYNTHESIS PROTEIN EPSC-RELATED"/>
    <property type="match status" value="1"/>
</dbReference>
<feature type="transmembrane region" description="Helical" evidence="3">
    <location>
        <begin position="20"/>
        <end position="42"/>
    </location>
</feature>
<accession>A0A4Q8D2P2</accession>
<keyword evidence="3" id="KW-0472">Membrane</keyword>
<dbReference type="AlphaFoldDB" id="A0A4Q8D2P2"/>
<dbReference type="Proteomes" id="UP000292298">
    <property type="component" value="Unassembled WGS sequence"/>
</dbReference>
<evidence type="ECO:0000313" key="5">
    <source>
        <dbReference type="EMBL" id="RZU99614.1"/>
    </source>
</evidence>
<dbReference type="Pfam" id="PF13727">
    <property type="entry name" value="CoA_binding_3"/>
    <property type="match status" value="1"/>
</dbReference>
<evidence type="ECO:0000256" key="1">
    <source>
        <dbReference type="ARBA" id="ARBA00007430"/>
    </source>
</evidence>
<dbReference type="InterPro" id="IPR051203">
    <property type="entry name" value="Polysaccharide_Synthase-Rel"/>
</dbReference>
<dbReference type="RefSeq" id="WP_239016257.1">
    <property type="nucleotide sequence ID" value="NZ_SHLI01000001.1"/>
</dbReference>
<protein>
    <submittedName>
        <fullName evidence="5">FlaA1/EpsC-like NDP-sugar epimerase</fullName>
    </submittedName>
</protein>